<accession>A0A8H7VD04</accession>
<dbReference type="OrthoDB" id="2384193at2759"/>
<name>A0A8H7VD04_9FUNG</name>
<evidence type="ECO:0000313" key="4">
    <source>
        <dbReference type="Proteomes" id="UP000646827"/>
    </source>
</evidence>
<feature type="transmembrane region" description="Helical" evidence="2">
    <location>
        <begin position="35"/>
        <end position="57"/>
    </location>
</feature>
<gene>
    <name evidence="3" type="ORF">INT45_000952</name>
</gene>
<feature type="region of interest" description="Disordered" evidence="1">
    <location>
        <begin position="210"/>
        <end position="229"/>
    </location>
</feature>
<protein>
    <submittedName>
        <fullName evidence="3">Uncharacterized protein</fullName>
    </submittedName>
</protein>
<keyword evidence="2" id="KW-0472">Membrane</keyword>
<dbReference type="AlphaFoldDB" id="A0A8H7VD04"/>
<evidence type="ECO:0000256" key="2">
    <source>
        <dbReference type="SAM" id="Phobius"/>
    </source>
</evidence>
<evidence type="ECO:0000256" key="1">
    <source>
        <dbReference type="SAM" id="MobiDB-lite"/>
    </source>
</evidence>
<feature type="compositionally biased region" description="Polar residues" evidence="1">
    <location>
        <begin position="258"/>
        <end position="269"/>
    </location>
</feature>
<sequence length="357" mass="40211">MRPDNGQIIQKPFAYWDAYHQSFVQPIDYLQCVSFALQTGVFFLLQCFWNYLCNRVAKRSFMSSWEFKFYIIWALGSAAMFPVLQWRWSEDELLSEVVPQLAYALQVLLTAALGVRSHFRFKRLLKMCKDKIGARLTYFKDMNILLTIILTIYGTTLILLCADGLSATMPINTNKFAIDLLIANANMCVIFLWLAFISIFHPRKVQGNLDNTSQNSQTYDLEESTNPRVNKFVMSDTTKQYNNTTTSPRFGPAPLNIPTASSPPLSAQGRSPEPLQLSSSSAFQDREGYSPQPLSPQPLSPPPPHANIDSYYQRETTTPSSMTATGIDSYYHNRTTTTTGNGSSTTGGGVDSYYHRA</sequence>
<reference evidence="3 4" key="1">
    <citation type="submission" date="2020-12" db="EMBL/GenBank/DDBJ databases">
        <title>Metabolic potential, ecology and presence of endohyphal bacteria is reflected in genomic diversity of Mucoromycotina.</title>
        <authorList>
            <person name="Muszewska A."/>
            <person name="Okrasinska A."/>
            <person name="Steczkiewicz K."/>
            <person name="Drgas O."/>
            <person name="Orlowska M."/>
            <person name="Perlinska-Lenart U."/>
            <person name="Aleksandrzak-Piekarczyk T."/>
            <person name="Szatraj K."/>
            <person name="Zielenkiewicz U."/>
            <person name="Pilsyk S."/>
            <person name="Malc E."/>
            <person name="Mieczkowski P."/>
            <person name="Kruszewska J.S."/>
            <person name="Biernat P."/>
            <person name="Pawlowska J."/>
        </authorList>
    </citation>
    <scope>NUCLEOTIDE SEQUENCE [LARGE SCALE GENOMIC DNA]</scope>
    <source>
        <strain evidence="3 4">CBS 142.35</strain>
    </source>
</reference>
<keyword evidence="4" id="KW-1185">Reference proteome</keyword>
<keyword evidence="2" id="KW-0812">Transmembrane</keyword>
<feature type="transmembrane region" description="Helical" evidence="2">
    <location>
        <begin position="142"/>
        <end position="160"/>
    </location>
</feature>
<comment type="caution">
    <text evidence="3">The sequence shown here is derived from an EMBL/GenBank/DDBJ whole genome shotgun (WGS) entry which is preliminary data.</text>
</comment>
<keyword evidence="2" id="KW-1133">Transmembrane helix</keyword>
<feature type="transmembrane region" description="Helical" evidence="2">
    <location>
        <begin position="100"/>
        <end position="121"/>
    </location>
</feature>
<feature type="transmembrane region" description="Helical" evidence="2">
    <location>
        <begin position="69"/>
        <end position="88"/>
    </location>
</feature>
<feature type="compositionally biased region" description="Polar residues" evidence="1">
    <location>
        <begin position="210"/>
        <end position="228"/>
    </location>
</feature>
<feature type="region of interest" description="Disordered" evidence="1">
    <location>
        <begin position="240"/>
        <end position="357"/>
    </location>
</feature>
<feature type="compositionally biased region" description="Low complexity" evidence="1">
    <location>
        <begin position="335"/>
        <end position="344"/>
    </location>
</feature>
<feature type="transmembrane region" description="Helical" evidence="2">
    <location>
        <begin position="180"/>
        <end position="200"/>
    </location>
</feature>
<dbReference type="EMBL" id="JAEPRB010000225">
    <property type="protein sequence ID" value="KAG2218526.1"/>
    <property type="molecule type" value="Genomic_DNA"/>
</dbReference>
<evidence type="ECO:0000313" key="3">
    <source>
        <dbReference type="EMBL" id="KAG2218526.1"/>
    </source>
</evidence>
<feature type="compositionally biased region" description="Polar residues" evidence="1">
    <location>
        <begin position="313"/>
        <end position="326"/>
    </location>
</feature>
<dbReference type="Proteomes" id="UP000646827">
    <property type="component" value="Unassembled WGS sequence"/>
</dbReference>
<feature type="compositionally biased region" description="Pro residues" evidence="1">
    <location>
        <begin position="293"/>
        <end position="305"/>
    </location>
</feature>
<organism evidence="3 4">
    <name type="scientific">Circinella minor</name>
    <dbReference type="NCBI Taxonomy" id="1195481"/>
    <lineage>
        <taxon>Eukaryota</taxon>
        <taxon>Fungi</taxon>
        <taxon>Fungi incertae sedis</taxon>
        <taxon>Mucoromycota</taxon>
        <taxon>Mucoromycotina</taxon>
        <taxon>Mucoromycetes</taxon>
        <taxon>Mucorales</taxon>
        <taxon>Lichtheimiaceae</taxon>
        <taxon>Circinella</taxon>
    </lineage>
</organism>
<proteinExistence type="predicted"/>